<feature type="signal peptide" evidence="2">
    <location>
        <begin position="1"/>
        <end position="31"/>
    </location>
</feature>
<dbReference type="EMBL" id="QVOD01000034">
    <property type="protein sequence ID" value="RFT64485.1"/>
    <property type="molecule type" value="Genomic_DNA"/>
</dbReference>
<dbReference type="Pfam" id="PF04956">
    <property type="entry name" value="TrbC"/>
    <property type="match status" value="1"/>
</dbReference>
<dbReference type="RefSeq" id="WP_002192128.1">
    <property type="nucleotide sequence ID" value="NZ_JMQC01000012.1"/>
</dbReference>
<protein>
    <submittedName>
        <fullName evidence="3">Putative membrane protein</fullName>
    </submittedName>
</protein>
<evidence type="ECO:0000313" key="3">
    <source>
        <dbReference type="EMBL" id="KFM94858.1"/>
    </source>
</evidence>
<reference evidence="3 5" key="1">
    <citation type="submission" date="2014-04" db="EMBL/GenBank/DDBJ databases">
        <authorList>
            <person name="Bishop-Lilly K.A."/>
            <person name="Broomall S.M."/>
            <person name="Chain P.S."/>
            <person name="Chertkov O."/>
            <person name="Coyne S.R."/>
            <person name="Daligault H.E."/>
            <person name="Davenport K.W."/>
            <person name="Erkkila T."/>
            <person name="Frey K.G."/>
            <person name="Gibbons H.S."/>
            <person name="Gu W."/>
            <person name="Jaissle J."/>
            <person name="Johnson S.L."/>
            <person name="Koroleva G.I."/>
            <person name="Ladner J.T."/>
            <person name="Lo C.-C."/>
            <person name="Minogue T.D."/>
            <person name="Munk C."/>
            <person name="Palacios G.F."/>
            <person name="Redden C.L."/>
            <person name="Rosenzweig C.N."/>
            <person name="Scholz M.B."/>
            <person name="Teshima H."/>
            <person name="Xu Y."/>
        </authorList>
    </citation>
    <scope>NUCLEOTIDE SEQUENCE [LARGE SCALE GENOMIC DNA]</scope>
    <source>
        <strain evidence="3 5">BHP</strain>
    </source>
</reference>
<dbReference type="InterPro" id="IPR007039">
    <property type="entry name" value="TrbC/VirB2"/>
</dbReference>
<evidence type="ECO:0000313" key="4">
    <source>
        <dbReference type="EMBL" id="RFT64485.1"/>
    </source>
</evidence>
<evidence type="ECO:0000313" key="5">
    <source>
        <dbReference type="Proteomes" id="UP000029389"/>
    </source>
</evidence>
<dbReference type="PATRIC" id="fig|1405.8.peg.6121"/>
<keyword evidence="1" id="KW-1133">Transmembrane helix</keyword>
<evidence type="ECO:0000256" key="2">
    <source>
        <dbReference type="SAM" id="SignalP"/>
    </source>
</evidence>
<dbReference type="AlphaFoldDB" id="A0A090Y7V7"/>
<reference evidence="4 6" key="2">
    <citation type="submission" date="2018-08" db="EMBL/GenBank/DDBJ databases">
        <title>Bacillus clarus sp. nov. strain PS00077A.</title>
        <authorList>
            <person name="Mendez Acevedo M."/>
            <person name="Carroll L."/>
            <person name="Mukherjee M."/>
            <person name="Wiedmann M."/>
            <person name="Kovac J."/>
        </authorList>
    </citation>
    <scope>NUCLEOTIDE SEQUENCE [LARGE SCALE GENOMIC DNA]</scope>
    <source>
        <strain evidence="4 6">PS00077A</strain>
    </source>
</reference>
<keyword evidence="2" id="KW-0732">Signal</keyword>
<dbReference type="EMBL" id="JMQC01000012">
    <property type="protein sequence ID" value="KFM94858.1"/>
    <property type="molecule type" value="Genomic_DNA"/>
</dbReference>
<feature type="transmembrane region" description="Helical" evidence="1">
    <location>
        <begin position="47"/>
        <end position="69"/>
    </location>
</feature>
<accession>A0A090Y7V7</accession>
<keyword evidence="6" id="KW-1185">Reference proteome</keyword>
<keyword evidence="1" id="KW-0472">Membrane</keyword>
<dbReference type="Proteomes" id="UP000264294">
    <property type="component" value="Unassembled WGS sequence"/>
</dbReference>
<sequence length="113" mass="12273">MKLFKRFKHSKKQVAFWVAMFALLVPSAASAEGAIDPQAVISKVLTAIIGVGVGIATAYCIANALFLIISYMSKKESHDRAELKGKLQYLVILEGLALTIGGIIYWIKGLLGY</sequence>
<feature type="transmembrane region" description="Helical" evidence="1">
    <location>
        <begin position="89"/>
        <end position="107"/>
    </location>
</feature>
<evidence type="ECO:0000313" key="6">
    <source>
        <dbReference type="Proteomes" id="UP000264294"/>
    </source>
</evidence>
<organism evidence="3 5">
    <name type="scientific">Bacillus clarus</name>
    <dbReference type="NCBI Taxonomy" id="2338372"/>
    <lineage>
        <taxon>Bacteria</taxon>
        <taxon>Bacillati</taxon>
        <taxon>Bacillota</taxon>
        <taxon>Bacilli</taxon>
        <taxon>Bacillales</taxon>
        <taxon>Bacillaceae</taxon>
        <taxon>Bacillus</taxon>
        <taxon>Bacillus cereus group</taxon>
    </lineage>
</organism>
<gene>
    <name evidence="4" type="ORF">D0U04_21640</name>
    <name evidence="3" type="ORF">DJ93_6028</name>
</gene>
<evidence type="ECO:0000256" key="1">
    <source>
        <dbReference type="SAM" id="Phobius"/>
    </source>
</evidence>
<dbReference type="Proteomes" id="UP000029389">
    <property type="component" value="Unassembled WGS sequence"/>
</dbReference>
<proteinExistence type="predicted"/>
<keyword evidence="1" id="KW-0812">Transmembrane</keyword>
<feature type="chain" id="PRO_5001868635" evidence="2">
    <location>
        <begin position="32"/>
        <end position="113"/>
    </location>
</feature>
<comment type="caution">
    <text evidence="3">The sequence shown here is derived from an EMBL/GenBank/DDBJ whole genome shotgun (WGS) entry which is preliminary data.</text>
</comment>
<name>A0A090Y7V7_9BACI</name>